<keyword evidence="2" id="KW-1185">Reference proteome</keyword>
<dbReference type="RefSeq" id="WP_122188268.1">
    <property type="nucleotide sequence ID" value="NZ_RFFH01000004.1"/>
</dbReference>
<gene>
    <name evidence="1" type="ORF">EBN03_13270</name>
</gene>
<dbReference type="InterPro" id="IPR029032">
    <property type="entry name" value="AhpD-like"/>
</dbReference>
<dbReference type="EMBL" id="RFFH01000004">
    <property type="protein sequence ID" value="RMI32883.1"/>
    <property type="molecule type" value="Genomic_DNA"/>
</dbReference>
<name>A0A3M2L8N3_9NOCA</name>
<dbReference type="PANTHER" id="PTHR34846:SF10">
    <property type="entry name" value="CYTOPLASMIC PROTEIN"/>
    <property type="match status" value="1"/>
</dbReference>
<comment type="caution">
    <text evidence="1">The sequence shown here is derived from an EMBL/GenBank/DDBJ whole genome shotgun (WGS) entry which is preliminary data.</text>
</comment>
<proteinExistence type="predicted"/>
<dbReference type="PANTHER" id="PTHR34846">
    <property type="entry name" value="4-CARBOXYMUCONOLACTONE DECARBOXYLASE FAMILY PROTEIN (AFU_ORTHOLOGUE AFUA_6G11590)"/>
    <property type="match status" value="1"/>
</dbReference>
<sequence>MTTSTTYLPPVEHPRGLLRKLAYLVSRRVLGKVAGPLAVFGARMPLSFFSFYGKVSRLDRKLVLPRGTALLVRSRVANLNVCEFCMDTNQWFVTRKIGGETAAKAKALADYRTDPRFSPAERAALDYATELTVDKSVSPATIDAVRRQFSEREVCELAWLVASEHLYNLTNVGLNIGSDGMCELRPQ</sequence>
<reference evidence="1 2" key="1">
    <citation type="submission" date="2018-10" db="EMBL/GenBank/DDBJ databases">
        <title>Isolation from cow dung.</title>
        <authorList>
            <person name="Ling L."/>
        </authorList>
    </citation>
    <scope>NUCLEOTIDE SEQUENCE [LARGE SCALE GENOMIC DNA]</scope>
    <source>
        <strain evidence="1 2">NEAU-LL90</strain>
    </source>
</reference>
<organism evidence="1 2">
    <name type="scientific">Nocardia stercoris</name>
    <dbReference type="NCBI Taxonomy" id="2483361"/>
    <lineage>
        <taxon>Bacteria</taxon>
        <taxon>Bacillati</taxon>
        <taxon>Actinomycetota</taxon>
        <taxon>Actinomycetes</taxon>
        <taxon>Mycobacteriales</taxon>
        <taxon>Nocardiaceae</taxon>
        <taxon>Nocardia</taxon>
    </lineage>
</organism>
<dbReference type="AlphaFoldDB" id="A0A3M2L8N3"/>
<dbReference type="Proteomes" id="UP000279275">
    <property type="component" value="Unassembled WGS sequence"/>
</dbReference>
<evidence type="ECO:0000313" key="2">
    <source>
        <dbReference type="Proteomes" id="UP000279275"/>
    </source>
</evidence>
<dbReference type="SUPFAM" id="SSF69118">
    <property type="entry name" value="AhpD-like"/>
    <property type="match status" value="1"/>
</dbReference>
<dbReference type="OrthoDB" id="331146at2"/>
<evidence type="ECO:0000313" key="1">
    <source>
        <dbReference type="EMBL" id="RMI32883.1"/>
    </source>
</evidence>
<protein>
    <submittedName>
        <fullName evidence="1">Carboxymuconolactone decarboxylase family protein</fullName>
    </submittedName>
</protein>
<dbReference type="Gene3D" id="1.20.1290.10">
    <property type="entry name" value="AhpD-like"/>
    <property type="match status" value="1"/>
</dbReference>
<accession>A0A3M2L8N3</accession>